<dbReference type="PANTHER" id="PTHR31042">
    <property type="entry name" value="CORE-2/I-BRANCHING BETA-1,6-N-ACETYLGLUCOSAMINYLTRANSFERASE FAMILY PROTEIN-RELATED"/>
    <property type="match status" value="1"/>
</dbReference>
<dbReference type="Pfam" id="PF02485">
    <property type="entry name" value="Branch"/>
    <property type="match status" value="1"/>
</dbReference>
<dbReference type="Proteomes" id="UP001152561">
    <property type="component" value="Unassembled WGS sequence"/>
</dbReference>
<keyword evidence="5" id="KW-0325">Glycoprotein</keyword>
<evidence type="ECO:0000313" key="7">
    <source>
        <dbReference type="Proteomes" id="UP001152561"/>
    </source>
</evidence>
<organism evidence="6 7">
    <name type="scientific">Anisodus acutangulus</name>
    <dbReference type="NCBI Taxonomy" id="402998"/>
    <lineage>
        <taxon>Eukaryota</taxon>
        <taxon>Viridiplantae</taxon>
        <taxon>Streptophyta</taxon>
        <taxon>Embryophyta</taxon>
        <taxon>Tracheophyta</taxon>
        <taxon>Spermatophyta</taxon>
        <taxon>Magnoliopsida</taxon>
        <taxon>eudicotyledons</taxon>
        <taxon>Gunneridae</taxon>
        <taxon>Pentapetalae</taxon>
        <taxon>asterids</taxon>
        <taxon>lamiids</taxon>
        <taxon>Solanales</taxon>
        <taxon>Solanaceae</taxon>
        <taxon>Solanoideae</taxon>
        <taxon>Hyoscyameae</taxon>
        <taxon>Anisodus</taxon>
    </lineage>
</organism>
<evidence type="ECO:0000256" key="2">
    <source>
        <dbReference type="ARBA" id="ARBA00022676"/>
    </source>
</evidence>
<evidence type="ECO:0000313" key="6">
    <source>
        <dbReference type="EMBL" id="KAJ8563435.1"/>
    </source>
</evidence>
<keyword evidence="3" id="KW-0808">Transferase</keyword>
<dbReference type="PANTHER" id="PTHR31042:SF63">
    <property type="entry name" value="DUF4005 DOMAIN-CONTAINING PROTEIN"/>
    <property type="match status" value="1"/>
</dbReference>
<dbReference type="AlphaFoldDB" id="A0A9Q1RMJ1"/>
<gene>
    <name evidence="6" type="ORF">K7X08_031887</name>
</gene>
<sequence length="73" mass="8544">MEFPSYIEILNESSSLLDRYNARGENVMEPEVGFDQFRVGSQFFVITRKHSLMVIKDRLKFLVLANDEDEKSI</sequence>
<keyword evidence="7" id="KW-1185">Reference proteome</keyword>
<keyword evidence="4" id="KW-0472">Membrane</keyword>
<dbReference type="InterPro" id="IPR003406">
    <property type="entry name" value="Glyco_trans_14"/>
</dbReference>
<evidence type="ECO:0000256" key="3">
    <source>
        <dbReference type="ARBA" id="ARBA00022679"/>
    </source>
</evidence>
<dbReference type="InterPro" id="IPR044174">
    <property type="entry name" value="BC10-like"/>
</dbReference>
<dbReference type="EMBL" id="JAJAGQ010000005">
    <property type="protein sequence ID" value="KAJ8563435.1"/>
    <property type="molecule type" value="Genomic_DNA"/>
</dbReference>
<dbReference type="GO" id="GO:0016020">
    <property type="term" value="C:membrane"/>
    <property type="evidence" value="ECO:0007669"/>
    <property type="project" value="UniProtKB-SubCell"/>
</dbReference>
<dbReference type="OrthoDB" id="191334at2759"/>
<evidence type="ECO:0000256" key="1">
    <source>
        <dbReference type="ARBA" id="ARBA00004606"/>
    </source>
</evidence>
<name>A0A9Q1RMJ1_9SOLA</name>
<protein>
    <submittedName>
        <fullName evidence="6">Uncharacterized protein</fullName>
    </submittedName>
</protein>
<proteinExistence type="predicted"/>
<dbReference type="GO" id="GO:0016757">
    <property type="term" value="F:glycosyltransferase activity"/>
    <property type="evidence" value="ECO:0007669"/>
    <property type="project" value="UniProtKB-KW"/>
</dbReference>
<comment type="subcellular location">
    <subcellularLocation>
        <location evidence="1">Membrane</location>
        <topology evidence="1">Single-pass type II membrane protein</topology>
    </subcellularLocation>
</comment>
<reference evidence="7" key="1">
    <citation type="journal article" date="2023" name="Proc. Natl. Acad. Sci. U.S.A.">
        <title>Genomic and structural basis for evolution of tropane alkaloid biosynthesis.</title>
        <authorList>
            <person name="Wanga Y.-J."/>
            <person name="Taina T."/>
            <person name="Yua J.-Y."/>
            <person name="Lia J."/>
            <person name="Xua B."/>
            <person name="Chenc J."/>
            <person name="D'Auriad J.C."/>
            <person name="Huanga J.-P."/>
            <person name="Huanga S.-X."/>
        </authorList>
    </citation>
    <scope>NUCLEOTIDE SEQUENCE [LARGE SCALE GENOMIC DNA]</scope>
    <source>
        <strain evidence="7">cv. KIB-2019</strain>
    </source>
</reference>
<accession>A0A9Q1RMJ1</accession>
<keyword evidence="2" id="KW-0328">Glycosyltransferase</keyword>
<comment type="caution">
    <text evidence="6">The sequence shown here is derived from an EMBL/GenBank/DDBJ whole genome shotgun (WGS) entry which is preliminary data.</text>
</comment>
<evidence type="ECO:0000256" key="5">
    <source>
        <dbReference type="ARBA" id="ARBA00023180"/>
    </source>
</evidence>
<evidence type="ECO:0000256" key="4">
    <source>
        <dbReference type="ARBA" id="ARBA00023136"/>
    </source>
</evidence>